<feature type="region of interest" description="Disordered" evidence="1">
    <location>
        <begin position="520"/>
        <end position="541"/>
    </location>
</feature>
<keyword evidence="2" id="KW-1133">Transmembrane helix</keyword>
<dbReference type="Gene3D" id="3.30.10.20">
    <property type="match status" value="3"/>
</dbReference>
<accession>A0ABU7R8Q2</accession>
<comment type="caution">
    <text evidence="4">The sequence shown here is derived from an EMBL/GenBank/DDBJ whole genome shotgun (WGS) entry which is preliminary data.</text>
</comment>
<dbReference type="PROSITE" id="PS51178">
    <property type="entry name" value="PASTA"/>
    <property type="match status" value="3"/>
</dbReference>
<protein>
    <submittedName>
        <fullName evidence="4">PASTA domain-containing protein</fullName>
    </submittedName>
</protein>
<feature type="domain" description="PASTA" evidence="3">
    <location>
        <begin position="127"/>
        <end position="189"/>
    </location>
</feature>
<feature type="region of interest" description="Disordered" evidence="1">
    <location>
        <begin position="1"/>
        <end position="68"/>
    </location>
</feature>
<dbReference type="SMART" id="SM00740">
    <property type="entry name" value="PASTA"/>
    <property type="match status" value="3"/>
</dbReference>
<dbReference type="Pfam" id="PF03793">
    <property type="entry name" value="PASTA"/>
    <property type="match status" value="3"/>
</dbReference>
<feature type="compositionally biased region" description="Low complexity" evidence="1">
    <location>
        <begin position="58"/>
        <end position="67"/>
    </location>
</feature>
<dbReference type="EMBL" id="JAZGJQ010000002">
    <property type="protein sequence ID" value="MEE6146987.1"/>
    <property type="molecule type" value="Genomic_DNA"/>
</dbReference>
<feature type="domain" description="PASTA" evidence="3">
    <location>
        <begin position="253"/>
        <end position="317"/>
    </location>
</feature>
<evidence type="ECO:0000313" key="4">
    <source>
        <dbReference type="EMBL" id="MEE6146987.1"/>
    </source>
</evidence>
<keyword evidence="5" id="KW-1185">Reference proteome</keyword>
<proteinExistence type="predicted"/>
<gene>
    <name evidence="4" type="ORF">VXJ25_03090</name>
</gene>
<dbReference type="Proteomes" id="UP001332931">
    <property type="component" value="Unassembled WGS sequence"/>
</dbReference>
<keyword evidence="2" id="KW-0812">Transmembrane</keyword>
<feature type="compositionally biased region" description="Low complexity" evidence="1">
    <location>
        <begin position="25"/>
        <end position="48"/>
    </location>
</feature>
<sequence>MGDAGAGDEKDREAAETVAPAGSRAPEASEVPQVPEVPEVGPEEVPVALPSDYDGGDDSTTTTTFDGPEFRVARLGENRIGAHAVHRRPKEPSSHHRHLVLVGLVLALVAAVAIGAGVSYYLEYWGGKTVPAVVGLAQEAATQRIFQKGFVVQVRTQPTDEGAGRVLSVEPGPGRRVPEGSTVTVTVGADRVIPDVVGTDKDAAQAALAQAGASNVQLVYERSGEAEGTVLAVEPAAGALFLSTDQVTLTVATPPKVPSLVGRTEREALSMLKDAGLTAEVTYVATGSQPVGDVQSTDPAAGERAGLDGVVGVTVVSPQPSDPWDVRAYFDATPTAILSYLQKAGYAIRTGAIDDAGRLQESFAADGGGTVALQPVPWGAPAGQEPASVADHLATGAKVEGVRVTLPTAKVPQGDANAQTASETEALCGLKGATGHCDAHSISLPANTTPSPLSFYCEYGEEAGYGWTVLVYKDANGTTQAIVGCAPKATYSSADVSKTSGKVADLVAWTEIYEAPSEEVAAAAKTGKEGAAGSGTDGGTK</sequence>
<keyword evidence="2" id="KW-0472">Membrane</keyword>
<dbReference type="InterPro" id="IPR005543">
    <property type="entry name" value="PASTA_dom"/>
</dbReference>
<name>A0ABU7R8Q2_9ACTN</name>
<evidence type="ECO:0000256" key="1">
    <source>
        <dbReference type="SAM" id="MobiDB-lite"/>
    </source>
</evidence>
<dbReference type="CDD" id="cd06577">
    <property type="entry name" value="PASTA_pknB"/>
    <property type="match status" value="2"/>
</dbReference>
<feature type="transmembrane region" description="Helical" evidence="2">
    <location>
        <begin position="99"/>
        <end position="122"/>
    </location>
</feature>
<evidence type="ECO:0000256" key="2">
    <source>
        <dbReference type="SAM" id="Phobius"/>
    </source>
</evidence>
<reference evidence="4 5" key="1">
    <citation type="submission" date="2024-01" db="EMBL/GenBank/DDBJ databases">
        <title>Description of Olsenella sp. nov., isolated from pig feces.</title>
        <authorList>
            <person name="Chang Y.-H."/>
        </authorList>
    </citation>
    <scope>NUCLEOTIDE SEQUENCE [LARGE SCALE GENOMIC DNA]</scope>
    <source>
        <strain evidence="4 5">YH-ols2223</strain>
    </source>
</reference>
<feature type="compositionally biased region" description="Gly residues" evidence="1">
    <location>
        <begin position="530"/>
        <end position="541"/>
    </location>
</feature>
<organism evidence="4 5">
    <name type="scientific">Olsenella absiana</name>
    <dbReference type="NCBI Taxonomy" id="3115222"/>
    <lineage>
        <taxon>Bacteria</taxon>
        <taxon>Bacillati</taxon>
        <taxon>Actinomycetota</taxon>
        <taxon>Coriobacteriia</taxon>
        <taxon>Coriobacteriales</taxon>
        <taxon>Atopobiaceae</taxon>
        <taxon>Olsenella</taxon>
    </lineage>
</organism>
<evidence type="ECO:0000259" key="3">
    <source>
        <dbReference type="PROSITE" id="PS51178"/>
    </source>
</evidence>
<evidence type="ECO:0000313" key="5">
    <source>
        <dbReference type="Proteomes" id="UP001332931"/>
    </source>
</evidence>
<feature type="domain" description="PASTA" evidence="3">
    <location>
        <begin position="191"/>
        <end position="252"/>
    </location>
</feature>